<proteinExistence type="predicted"/>
<feature type="transmembrane region" description="Helical" evidence="5">
    <location>
        <begin position="157"/>
        <end position="180"/>
    </location>
</feature>
<feature type="transmembrane region" description="Helical" evidence="5">
    <location>
        <begin position="211"/>
        <end position="231"/>
    </location>
</feature>
<organism evidence="6 7">
    <name type="scientific">Salinivibrio kushneri</name>
    <dbReference type="NCBI Taxonomy" id="1908198"/>
    <lineage>
        <taxon>Bacteria</taxon>
        <taxon>Pseudomonadati</taxon>
        <taxon>Pseudomonadota</taxon>
        <taxon>Gammaproteobacteria</taxon>
        <taxon>Vibrionales</taxon>
        <taxon>Vibrionaceae</taxon>
        <taxon>Salinivibrio</taxon>
    </lineage>
</organism>
<keyword evidence="4 5" id="KW-0472">Membrane</keyword>
<feature type="transmembrane region" description="Helical" evidence="5">
    <location>
        <begin position="99"/>
        <end position="122"/>
    </location>
</feature>
<keyword evidence="2 5" id="KW-0812">Transmembrane</keyword>
<gene>
    <name evidence="6" type="ORF">N8M53_14965</name>
</gene>
<dbReference type="AlphaFoldDB" id="A0AA47LT17"/>
<feature type="transmembrane region" description="Helical" evidence="5">
    <location>
        <begin position="38"/>
        <end position="57"/>
    </location>
</feature>
<keyword evidence="3 5" id="KW-1133">Transmembrane helix</keyword>
<evidence type="ECO:0000256" key="3">
    <source>
        <dbReference type="ARBA" id="ARBA00022989"/>
    </source>
</evidence>
<accession>A0AA47LT17</accession>
<dbReference type="PANTHER" id="PTHR30249:SF16">
    <property type="entry name" value="INNER MEMBRANE PROTEIN"/>
    <property type="match status" value="1"/>
</dbReference>
<comment type="subcellular location">
    <subcellularLocation>
        <location evidence="1">Membrane</location>
        <topology evidence="1">Multi-pass membrane protein</topology>
    </subcellularLocation>
</comment>
<feature type="transmembrane region" description="Helical" evidence="5">
    <location>
        <begin position="6"/>
        <end position="26"/>
    </location>
</feature>
<evidence type="ECO:0000256" key="4">
    <source>
        <dbReference type="ARBA" id="ARBA00023136"/>
    </source>
</evidence>
<dbReference type="GO" id="GO:0016020">
    <property type="term" value="C:membrane"/>
    <property type="evidence" value="ECO:0007669"/>
    <property type="project" value="UniProtKB-SubCell"/>
</dbReference>
<sequence length="236" mass="25384">MSALPAWLHASLLSVTCFLMTLGFYYMSKWLYRRHPSILVMPLLLAPLLIVAVVVGFNIPYQDYMAQSYWLLWLLGPATVAFAIPVYDNRALIRRHWLSLSIGVTVSVLVAITSTVVLARVFELSELLQRSLAMRSITTPFAVEATKAIGGQSDLTALFVVLTGVIGMAIGESILTVIAIRSRLGRGASLGASAHGAGTAKAYQIGHAEGVVSSVVMMIAGMVTVLLAPVLGQLLW</sequence>
<dbReference type="RefSeq" id="WP_069589951.1">
    <property type="nucleotide sequence ID" value="NZ_CP114589.1"/>
</dbReference>
<evidence type="ECO:0000313" key="7">
    <source>
        <dbReference type="Proteomes" id="UP001164748"/>
    </source>
</evidence>
<reference evidence="6" key="1">
    <citation type="submission" date="2022-09" db="EMBL/GenBank/DDBJ databases">
        <authorList>
            <person name="Li Z.-J."/>
        </authorList>
    </citation>
    <scope>NUCLEOTIDE SEQUENCE</scope>
    <source>
        <strain evidence="6">TGB11</strain>
        <plasmid evidence="6">unnamed</plasmid>
    </source>
</reference>
<evidence type="ECO:0000313" key="6">
    <source>
        <dbReference type="EMBL" id="WBA10544.1"/>
    </source>
</evidence>
<keyword evidence="6" id="KW-0614">Plasmid</keyword>
<evidence type="ECO:0000256" key="5">
    <source>
        <dbReference type="SAM" id="Phobius"/>
    </source>
</evidence>
<dbReference type="EMBL" id="CP114589">
    <property type="protein sequence ID" value="WBA10544.1"/>
    <property type="molecule type" value="Genomic_DNA"/>
</dbReference>
<dbReference type="Proteomes" id="UP001164748">
    <property type="component" value="Plasmid unnamed"/>
</dbReference>
<geneLocation type="plasmid" evidence="6 7">
    <name>unnamed</name>
</geneLocation>
<dbReference type="InterPro" id="IPR007300">
    <property type="entry name" value="CidB/LrgB"/>
</dbReference>
<evidence type="ECO:0000256" key="2">
    <source>
        <dbReference type="ARBA" id="ARBA00022692"/>
    </source>
</evidence>
<evidence type="ECO:0000256" key="1">
    <source>
        <dbReference type="ARBA" id="ARBA00004141"/>
    </source>
</evidence>
<dbReference type="PANTHER" id="PTHR30249">
    <property type="entry name" value="PUTATIVE SEROTONIN TRANSPORTER"/>
    <property type="match status" value="1"/>
</dbReference>
<dbReference type="Pfam" id="PF04172">
    <property type="entry name" value="LrgB"/>
    <property type="match status" value="1"/>
</dbReference>
<protein>
    <submittedName>
        <fullName evidence="6">LrgB family protein</fullName>
    </submittedName>
</protein>
<name>A0AA47LT17_9GAMM</name>
<feature type="transmembrane region" description="Helical" evidence="5">
    <location>
        <begin position="69"/>
        <end position="87"/>
    </location>
</feature>